<protein>
    <submittedName>
        <fullName evidence="1">Uncharacterized protein</fullName>
    </submittedName>
</protein>
<evidence type="ECO:0000313" key="2">
    <source>
        <dbReference type="Proteomes" id="UP000886998"/>
    </source>
</evidence>
<gene>
    <name evidence="1" type="primary">NCL1_08610</name>
    <name evidence="1" type="ORF">TNIN_174571</name>
</gene>
<accession>A0A8X6IWK1</accession>
<dbReference type="Proteomes" id="UP000886998">
    <property type="component" value="Unassembled WGS sequence"/>
</dbReference>
<keyword evidence="2" id="KW-1185">Reference proteome</keyword>
<dbReference type="AlphaFoldDB" id="A0A8X6IWK1"/>
<name>A0A8X6IWK1_9ARAC</name>
<evidence type="ECO:0000313" key="1">
    <source>
        <dbReference type="EMBL" id="GFS63863.1"/>
    </source>
</evidence>
<proteinExistence type="predicted"/>
<sequence>MHTEQSGYSRLMISVCIKFQSTPRAFPTYPGMVGRTASFGQEIRNFIFRDVNMGMDPLKVDVSTFCYGFELIDYSNAHEVIHTSPVLQVLNFATAICEDPNVARVSSVEDGL</sequence>
<organism evidence="1 2">
    <name type="scientific">Trichonephila inaurata madagascariensis</name>
    <dbReference type="NCBI Taxonomy" id="2747483"/>
    <lineage>
        <taxon>Eukaryota</taxon>
        <taxon>Metazoa</taxon>
        <taxon>Ecdysozoa</taxon>
        <taxon>Arthropoda</taxon>
        <taxon>Chelicerata</taxon>
        <taxon>Arachnida</taxon>
        <taxon>Araneae</taxon>
        <taxon>Araneomorphae</taxon>
        <taxon>Entelegynae</taxon>
        <taxon>Araneoidea</taxon>
        <taxon>Nephilidae</taxon>
        <taxon>Trichonephila</taxon>
        <taxon>Trichonephila inaurata</taxon>
    </lineage>
</organism>
<reference evidence="1" key="1">
    <citation type="submission" date="2020-08" db="EMBL/GenBank/DDBJ databases">
        <title>Multicomponent nature underlies the extraordinary mechanical properties of spider dragline silk.</title>
        <authorList>
            <person name="Kono N."/>
            <person name="Nakamura H."/>
            <person name="Mori M."/>
            <person name="Yoshida Y."/>
            <person name="Ohtoshi R."/>
            <person name="Malay A.D."/>
            <person name="Moran D.A.P."/>
            <person name="Tomita M."/>
            <person name="Numata K."/>
            <person name="Arakawa K."/>
        </authorList>
    </citation>
    <scope>NUCLEOTIDE SEQUENCE</scope>
</reference>
<comment type="caution">
    <text evidence="1">The sequence shown here is derived from an EMBL/GenBank/DDBJ whole genome shotgun (WGS) entry which is preliminary data.</text>
</comment>
<dbReference type="EMBL" id="BMAV01027963">
    <property type="protein sequence ID" value="GFS63863.1"/>
    <property type="molecule type" value="Genomic_DNA"/>
</dbReference>